<dbReference type="PROSITE" id="PS50043">
    <property type="entry name" value="HTH_LUXR_2"/>
    <property type="match status" value="1"/>
</dbReference>
<dbReference type="InterPro" id="IPR058245">
    <property type="entry name" value="NreC/VraR/RcsB-like_REC"/>
</dbReference>
<keyword evidence="2" id="KW-0805">Transcription regulation</keyword>
<dbReference type="Pfam" id="PF00072">
    <property type="entry name" value="Response_reg"/>
    <property type="match status" value="1"/>
</dbReference>
<dbReference type="InterPro" id="IPR016032">
    <property type="entry name" value="Sig_transdc_resp-reg_C-effctor"/>
</dbReference>
<gene>
    <name evidence="8" type="ORF">NF557_01575</name>
</gene>
<dbReference type="RefSeq" id="WP_252621353.1">
    <property type="nucleotide sequence ID" value="NZ_CP099490.1"/>
</dbReference>
<evidence type="ECO:0000256" key="5">
    <source>
        <dbReference type="PROSITE-ProRule" id="PRU00169"/>
    </source>
</evidence>
<keyword evidence="4" id="KW-0804">Transcription</keyword>
<evidence type="ECO:0000313" key="8">
    <source>
        <dbReference type="EMBL" id="USQ76649.1"/>
    </source>
</evidence>
<dbReference type="PANTHER" id="PTHR43214:SF24">
    <property type="entry name" value="TRANSCRIPTIONAL REGULATORY PROTEIN NARL-RELATED"/>
    <property type="match status" value="1"/>
</dbReference>
<dbReference type="PROSITE" id="PS00622">
    <property type="entry name" value="HTH_LUXR_1"/>
    <property type="match status" value="1"/>
</dbReference>
<dbReference type="PROSITE" id="PS50110">
    <property type="entry name" value="RESPONSE_REGULATORY"/>
    <property type="match status" value="1"/>
</dbReference>
<keyword evidence="9" id="KW-1185">Reference proteome</keyword>
<evidence type="ECO:0000256" key="4">
    <source>
        <dbReference type="ARBA" id="ARBA00023163"/>
    </source>
</evidence>
<evidence type="ECO:0000259" key="6">
    <source>
        <dbReference type="PROSITE" id="PS50043"/>
    </source>
</evidence>
<dbReference type="Gene3D" id="3.40.50.2300">
    <property type="match status" value="1"/>
</dbReference>
<dbReference type="PANTHER" id="PTHR43214">
    <property type="entry name" value="TWO-COMPONENT RESPONSE REGULATOR"/>
    <property type="match status" value="1"/>
</dbReference>
<dbReference type="InterPro" id="IPR000792">
    <property type="entry name" value="Tscrpt_reg_LuxR_C"/>
</dbReference>
<dbReference type="InterPro" id="IPR011006">
    <property type="entry name" value="CheY-like_superfamily"/>
</dbReference>
<organism evidence="8 9">
    <name type="scientific">Ornithinimicrobium cryptoxanthini</name>
    <dbReference type="NCBI Taxonomy" id="2934161"/>
    <lineage>
        <taxon>Bacteria</taxon>
        <taxon>Bacillati</taxon>
        <taxon>Actinomycetota</taxon>
        <taxon>Actinomycetes</taxon>
        <taxon>Micrococcales</taxon>
        <taxon>Ornithinimicrobiaceae</taxon>
        <taxon>Ornithinimicrobium</taxon>
    </lineage>
</organism>
<dbReference type="SUPFAM" id="SSF52172">
    <property type="entry name" value="CheY-like"/>
    <property type="match status" value="1"/>
</dbReference>
<dbReference type="Proteomes" id="UP001056535">
    <property type="component" value="Chromosome"/>
</dbReference>
<feature type="modified residue" description="4-aspartylphosphate" evidence="5">
    <location>
        <position position="54"/>
    </location>
</feature>
<dbReference type="CDD" id="cd06170">
    <property type="entry name" value="LuxR_C_like"/>
    <property type="match status" value="1"/>
</dbReference>
<keyword evidence="3" id="KW-0238">DNA-binding</keyword>
<dbReference type="SMART" id="SM00448">
    <property type="entry name" value="REC"/>
    <property type="match status" value="1"/>
</dbReference>
<evidence type="ECO:0000256" key="3">
    <source>
        <dbReference type="ARBA" id="ARBA00023125"/>
    </source>
</evidence>
<dbReference type="InterPro" id="IPR001789">
    <property type="entry name" value="Sig_transdc_resp-reg_receiver"/>
</dbReference>
<dbReference type="EMBL" id="CP099490">
    <property type="protein sequence ID" value="USQ76649.1"/>
    <property type="molecule type" value="Genomic_DNA"/>
</dbReference>
<dbReference type="SMART" id="SM00421">
    <property type="entry name" value="HTH_LUXR"/>
    <property type="match status" value="1"/>
</dbReference>
<evidence type="ECO:0000313" key="9">
    <source>
        <dbReference type="Proteomes" id="UP001056535"/>
    </source>
</evidence>
<evidence type="ECO:0000256" key="2">
    <source>
        <dbReference type="ARBA" id="ARBA00023015"/>
    </source>
</evidence>
<feature type="domain" description="Response regulatory" evidence="7">
    <location>
        <begin position="3"/>
        <end position="119"/>
    </location>
</feature>
<dbReference type="Pfam" id="PF00196">
    <property type="entry name" value="GerE"/>
    <property type="match status" value="1"/>
</dbReference>
<keyword evidence="1 5" id="KW-0597">Phosphoprotein</keyword>
<dbReference type="PRINTS" id="PR00038">
    <property type="entry name" value="HTHLUXR"/>
</dbReference>
<dbReference type="SUPFAM" id="SSF46894">
    <property type="entry name" value="C-terminal effector domain of the bipartite response regulators"/>
    <property type="match status" value="1"/>
</dbReference>
<feature type="domain" description="HTH luxR-type" evidence="6">
    <location>
        <begin position="147"/>
        <end position="212"/>
    </location>
</feature>
<accession>A0ABY4YIY5</accession>
<name>A0ABY4YIY5_9MICO</name>
<proteinExistence type="predicted"/>
<protein>
    <submittedName>
        <fullName evidence="8">Response regulator transcription factor</fullName>
    </submittedName>
</protein>
<evidence type="ECO:0000259" key="7">
    <source>
        <dbReference type="PROSITE" id="PS50110"/>
    </source>
</evidence>
<dbReference type="CDD" id="cd17535">
    <property type="entry name" value="REC_NarL-like"/>
    <property type="match status" value="1"/>
</dbReference>
<dbReference type="InterPro" id="IPR039420">
    <property type="entry name" value="WalR-like"/>
</dbReference>
<reference evidence="8" key="1">
    <citation type="submission" date="2022-06" db="EMBL/GenBank/DDBJ databases">
        <title>Ornithinimicrobium JY.X270.</title>
        <authorList>
            <person name="Huang Y."/>
        </authorList>
    </citation>
    <scope>NUCLEOTIDE SEQUENCE</scope>
    <source>
        <strain evidence="8">JY.X270</strain>
    </source>
</reference>
<evidence type="ECO:0000256" key="1">
    <source>
        <dbReference type="ARBA" id="ARBA00022553"/>
    </source>
</evidence>
<sequence>MIRIVLADDQALLRAGLRSVLTTEEDFSVVGEASDGAEAARIAQALDADIVLMDIQMPGVDGIEGVGRIVDGGVRAKVLMLTMFDLDEYVYGALRAGASGFLLKSAQPEEISRAVREVHEGAMLFSPTVTQRLVQAYVRRPPATDQVPEALTTLTERELDVVAGIARGLSNAEIGAELYLGETTVKAHVSHILSKLGLRDRVQVVVLAYESGFAGSSDG</sequence>